<evidence type="ECO:0000313" key="2">
    <source>
        <dbReference type="EMBL" id="KXI27020.1"/>
    </source>
</evidence>
<proteinExistence type="predicted"/>
<evidence type="ECO:0000313" key="3">
    <source>
        <dbReference type="Proteomes" id="UP000070299"/>
    </source>
</evidence>
<organism evidence="2 3">
    <name type="scientific">Paraglaciecola hydrolytica</name>
    <dbReference type="NCBI Taxonomy" id="1799789"/>
    <lineage>
        <taxon>Bacteria</taxon>
        <taxon>Pseudomonadati</taxon>
        <taxon>Pseudomonadota</taxon>
        <taxon>Gammaproteobacteria</taxon>
        <taxon>Alteromonadales</taxon>
        <taxon>Alteromonadaceae</taxon>
        <taxon>Paraglaciecola</taxon>
    </lineage>
</organism>
<dbReference type="EMBL" id="LSNE01000018">
    <property type="protein sequence ID" value="KXI27020.1"/>
    <property type="molecule type" value="Genomic_DNA"/>
</dbReference>
<name>A0A148KL69_9ALTE</name>
<gene>
    <name evidence="2" type="ORF">AX660_02355</name>
</gene>
<dbReference type="STRING" id="1799789.AX660_02355"/>
<sequence length="142" mass="16108">MQTSYLNPTDESAKQLFSKSMRGEVIMLNLLRFKEIADYSQFSDIAPKTPITGKEAYQIYINQTLPFLEKSGGKIMLLGKSEHFFIGPMEEKWDLVMIIKQKSLDSFLSFASDPQYQVVLGHREAAIVDSRLLPIEAISSLL</sequence>
<dbReference type="PANTHER" id="PTHR40257:SF1">
    <property type="entry name" value="DUF1330 DOMAIN-CONTAINING PROTEIN"/>
    <property type="match status" value="1"/>
</dbReference>
<protein>
    <recommendedName>
        <fullName evidence="1">DUF1330 domain-containing protein</fullName>
    </recommendedName>
</protein>
<evidence type="ECO:0000259" key="1">
    <source>
        <dbReference type="Pfam" id="PF07045"/>
    </source>
</evidence>
<dbReference type="InterPro" id="IPR010753">
    <property type="entry name" value="DUF1330"/>
</dbReference>
<feature type="domain" description="DUF1330" evidence="1">
    <location>
        <begin position="51"/>
        <end position="128"/>
    </location>
</feature>
<dbReference type="SUPFAM" id="SSF54909">
    <property type="entry name" value="Dimeric alpha+beta barrel"/>
    <property type="match status" value="1"/>
</dbReference>
<dbReference type="RefSeq" id="WP_068382015.1">
    <property type="nucleotide sequence ID" value="NZ_LSNE01000018.1"/>
</dbReference>
<keyword evidence="3" id="KW-1185">Reference proteome</keyword>
<dbReference type="Pfam" id="PF07045">
    <property type="entry name" value="DUF1330"/>
    <property type="match status" value="1"/>
</dbReference>
<dbReference type="PANTHER" id="PTHR40257">
    <property type="match status" value="1"/>
</dbReference>
<dbReference type="AlphaFoldDB" id="A0A148KL69"/>
<dbReference type="InterPro" id="IPR011008">
    <property type="entry name" value="Dimeric_a/b-barrel"/>
</dbReference>
<dbReference type="OrthoDB" id="8909581at2"/>
<comment type="caution">
    <text evidence="2">The sequence shown here is derived from an EMBL/GenBank/DDBJ whole genome shotgun (WGS) entry which is preliminary data.</text>
</comment>
<accession>A0A148KL69</accession>
<reference evidence="3" key="1">
    <citation type="submission" date="2016-02" db="EMBL/GenBank/DDBJ databases">
        <authorList>
            <person name="Schultz-Johansen M."/>
            <person name="Glaring M.A."/>
            <person name="Bech P.K."/>
            <person name="Stougaard P."/>
        </authorList>
    </citation>
    <scope>NUCLEOTIDE SEQUENCE [LARGE SCALE GENOMIC DNA]</scope>
    <source>
        <strain evidence="3">S66</strain>
    </source>
</reference>
<dbReference type="Proteomes" id="UP000070299">
    <property type="component" value="Unassembled WGS sequence"/>
</dbReference>
<dbReference type="Gene3D" id="3.30.70.100">
    <property type="match status" value="1"/>
</dbReference>